<dbReference type="Proteomes" id="UP000190787">
    <property type="component" value="Unassembled WGS sequence"/>
</dbReference>
<protein>
    <submittedName>
        <fullName evidence="3">C-type cytochrome biogenesis protein CcmI</fullName>
    </submittedName>
</protein>
<dbReference type="SUPFAM" id="SSF48452">
    <property type="entry name" value="TPR-like"/>
    <property type="match status" value="1"/>
</dbReference>
<accession>A0ABX3MWF5</accession>
<gene>
    <name evidence="3" type="ORF">BMI91_07785</name>
</gene>
<evidence type="ECO:0000256" key="2">
    <source>
        <dbReference type="SAM" id="MobiDB-lite"/>
    </source>
</evidence>
<feature type="region of interest" description="Disordered" evidence="2">
    <location>
        <begin position="140"/>
        <end position="160"/>
    </location>
</feature>
<dbReference type="InterPro" id="IPR017560">
    <property type="entry name" value="Cyt_c_biogenesis_CcmI"/>
</dbReference>
<feature type="region of interest" description="Disordered" evidence="2">
    <location>
        <begin position="406"/>
        <end position="450"/>
    </location>
</feature>
<keyword evidence="4" id="KW-1185">Reference proteome</keyword>
<feature type="compositionally biased region" description="Low complexity" evidence="2">
    <location>
        <begin position="417"/>
        <end position="439"/>
    </location>
</feature>
<evidence type="ECO:0000313" key="3">
    <source>
        <dbReference type="EMBL" id="OOY23976.1"/>
    </source>
</evidence>
<sequence>MLFWIIAAALVAVIALLFALALLRGRGEDEMAPAASYDVQVYRDQLRDLERDVERGVTSREEADRAKLEISRRMLEADRKAQAGSDLGRAPKGATIAVVLGVVVIFGGAFALYDYVGQDGYEDQPIGVRLADADKLYDSRPSQAEAEKMAKARATAPQSNPDPQFLALMKKLREAVAKKPNDPKGLELLARNEATLGNFDAAWKAQQRLVATKGDSATAQDYAELGDMMAVAAGGMITPEAEKVFATALTMDPKNGLSLYYVGLMMLQNGRADRAFRFWDSALRNSENSDPWVPMMRQNIEELAWLAGEKDYTPPRPRGAPGPSQADVAAAADMSPEARQDMIRSMVERLNDRLAQEGGSADDWARLISSLRMIGEVDRADAIYGEAKGKFGSRPEDMAKIDAAHQAPAGQALKDMGGASAGQSAPQAAPALPGPSAQQMKEAQSMTPEERQQMIQGMVDGLFDRLTTDGGTPQEWARVISSLATLGENARAKEAWGEAQKALADNPDALAQVEAAAKSAGVAE</sequence>
<dbReference type="InterPro" id="IPR011990">
    <property type="entry name" value="TPR-like_helical_dom_sf"/>
</dbReference>
<keyword evidence="1" id="KW-0201">Cytochrome c-type biogenesis</keyword>
<name>A0ABX3MWF5_9RHOB</name>
<dbReference type="NCBIfam" id="TIGR03142">
    <property type="entry name" value="cytochro_ccmI"/>
    <property type="match status" value="1"/>
</dbReference>
<comment type="caution">
    <text evidence="3">The sequence shown here is derived from an EMBL/GenBank/DDBJ whole genome shotgun (WGS) entry which is preliminary data.</text>
</comment>
<organism evidence="3 4">
    <name type="scientific">Thioclava sediminum</name>
    <dbReference type="NCBI Taxonomy" id="1915319"/>
    <lineage>
        <taxon>Bacteria</taxon>
        <taxon>Pseudomonadati</taxon>
        <taxon>Pseudomonadota</taxon>
        <taxon>Alphaproteobacteria</taxon>
        <taxon>Rhodobacterales</taxon>
        <taxon>Paracoccaceae</taxon>
        <taxon>Thioclava</taxon>
    </lineage>
</organism>
<dbReference type="RefSeq" id="WP_078604558.1">
    <property type="nucleotide sequence ID" value="NZ_MPZV01000002.1"/>
</dbReference>
<proteinExistence type="predicted"/>
<evidence type="ECO:0000256" key="1">
    <source>
        <dbReference type="ARBA" id="ARBA00022748"/>
    </source>
</evidence>
<dbReference type="EMBL" id="MPZV01000002">
    <property type="protein sequence ID" value="OOY23976.1"/>
    <property type="molecule type" value="Genomic_DNA"/>
</dbReference>
<reference evidence="3 4" key="1">
    <citation type="submission" date="2016-11" db="EMBL/GenBank/DDBJ databases">
        <title>A multilocus sequence analysis scheme for characterization of bacteria in the genus Thioclava.</title>
        <authorList>
            <person name="Liu Y."/>
            <person name="Shao Z."/>
        </authorList>
    </citation>
    <scope>NUCLEOTIDE SEQUENCE [LARGE SCALE GENOMIC DNA]</scope>
    <source>
        <strain evidence="3 4">TAW-CT134</strain>
    </source>
</reference>
<dbReference type="Gene3D" id="1.25.40.10">
    <property type="entry name" value="Tetratricopeptide repeat domain"/>
    <property type="match status" value="1"/>
</dbReference>
<evidence type="ECO:0000313" key="4">
    <source>
        <dbReference type="Proteomes" id="UP000190787"/>
    </source>
</evidence>